<accession>A0ABU7I0V5</accession>
<feature type="region of interest" description="Disordered" evidence="1">
    <location>
        <begin position="186"/>
        <end position="210"/>
    </location>
</feature>
<sequence>MNASVHTHTPVLNVIDGRGLDVRRVDYHRAQAGQAAQRRVQASRFDAGARLREQWDARLFGQQGGASQRQLTSLSDRLLLDESGDAGWQLLLPGDADQVVERWDTRGGHWQTGYDERVRPLWIREGDRLAERFTYGADEDANRRGRLVRHDDEAGSRTVIGYSLTGIESGETRCFLDSLDLPDWSREPSLEPGEGETTRYVHGPQTSEKLEQTDARGNRQVFRYGLNGQLSGLTERLADGIEHRALSDVHYNARLQVESRTAGNGVISKSCYDPADGRLLRFSSSLLDLVYGYDPLGNVLRIEDRSQPVRYFANQRIDPVCTFLYDSLSQLIEATGREAAGVVSGPDLPALTPDTSQLLNYREHYDYDASGNLLSLRHVGLQQWTRTFAVAPDSNRALPEPGDPATGFDLNGNLLELASGQPLRWSARNQLLGIRQVARAEGADDEEQYRYGADGQRLRKVVTRRVAGRMQRGETRYLPGLELHTRQGEAFAVVQVESCRCLVWSEGQPEGIAGPQWRYSVSDVYDSSALELDGEARIITHEGYYPFGGTAWWAGRSAVEAGYKTRRYSGRERDSTGLYNYGLRYYAPWLARWISPDPAGDVDGLNRYRMARNNPLRFRDEQGLMPVDRQEAGASDNDPGREERRQFVASHFRHKFPDEYMVGSSFIGADGLVNEFVGVYGETRWSFDLLYKRSSTDKRFHASDVLYMQSRLAKERYGISEENLETVEFENVVNTSTLATVVSSLEQPEAMEKAFLLETPLGRLAGRLLREIGLQPGGITVRPITNRQGMVVAANIVVEVEHPEVAVSQHVEPDEGEGVRVQALHIPEEMMHGMRMGALSVAQITPELPLMRRMR</sequence>
<dbReference type="Gene3D" id="2.180.10.10">
    <property type="entry name" value="RHS repeat-associated core"/>
    <property type="match status" value="1"/>
</dbReference>
<evidence type="ECO:0000313" key="2">
    <source>
        <dbReference type="EMBL" id="MEE1937455.1"/>
    </source>
</evidence>
<organism evidence="2 3">
    <name type="scientific">Pseudomonas ulcerans</name>
    <dbReference type="NCBI Taxonomy" id="3115852"/>
    <lineage>
        <taxon>Bacteria</taxon>
        <taxon>Pseudomonadati</taxon>
        <taxon>Pseudomonadota</taxon>
        <taxon>Gammaproteobacteria</taxon>
        <taxon>Pseudomonadales</taxon>
        <taxon>Pseudomonadaceae</taxon>
        <taxon>Pseudomonas</taxon>
    </lineage>
</organism>
<dbReference type="PANTHER" id="PTHR32305:SF15">
    <property type="entry name" value="PROTEIN RHSA-RELATED"/>
    <property type="match status" value="1"/>
</dbReference>
<dbReference type="RefSeq" id="WP_330078107.1">
    <property type="nucleotide sequence ID" value="NZ_JAZDQJ010000063.1"/>
</dbReference>
<dbReference type="PANTHER" id="PTHR32305">
    <property type="match status" value="1"/>
</dbReference>
<comment type="caution">
    <text evidence="2">The sequence shown here is derived from an EMBL/GenBank/DDBJ whole genome shotgun (WGS) entry which is preliminary data.</text>
</comment>
<dbReference type="InterPro" id="IPR050708">
    <property type="entry name" value="T6SS_VgrG/RHS"/>
</dbReference>
<dbReference type="InterPro" id="IPR022385">
    <property type="entry name" value="Rhs_assc_core"/>
</dbReference>
<reference evidence="2 3" key="1">
    <citation type="submission" date="2024-01" db="EMBL/GenBank/DDBJ databases">
        <title>Unpublished Manusciprt.</title>
        <authorList>
            <person name="Duman M."/>
            <person name="Valdes E.G."/>
            <person name="Ajmi N."/>
            <person name="Altun S."/>
            <person name="Saticioglu I.B."/>
        </authorList>
    </citation>
    <scope>NUCLEOTIDE SEQUENCE [LARGE SCALE GENOMIC DNA]</scope>
    <source>
        <strain evidence="2 3">148P</strain>
    </source>
</reference>
<proteinExistence type="predicted"/>
<evidence type="ECO:0000256" key="1">
    <source>
        <dbReference type="SAM" id="MobiDB-lite"/>
    </source>
</evidence>
<dbReference type="Proteomes" id="UP001335100">
    <property type="component" value="Unassembled WGS sequence"/>
</dbReference>
<protein>
    <submittedName>
        <fullName evidence="2">RHS repeat-associated core domain-containing protein</fullName>
    </submittedName>
</protein>
<keyword evidence="3" id="KW-1185">Reference proteome</keyword>
<dbReference type="EMBL" id="JAZDQJ010000063">
    <property type="protein sequence ID" value="MEE1937455.1"/>
    <property type="molecule type" value="Genomic_DNA"/>
</dbReference>
<evidence type="ECO:0000313" key="3">
    <source>
        <dbReference type="Proteomes" id="UP001335100"/>
    </source>
</evidence>
<name>A0ABU7I0V5_9PSED</name>
<dbReference type="NCBIfam" id="TIGR03696">
    <property type="entry name" value="Rhs_assc_core"/>
    <property type="match status" value="1"/>
</dbReference>
<gene>
    <name evidence="2" type="ORF">V0R50_29875</name>
</gene>